<dbReference type="GO" id="GO:0009086">
    <property type="term" value="P:methionine biosynthetic process"/>
    <property type="evidence" value="ECO:0007669"/>
    <property type="project" value="UniProtKB-KW"/>
</dbReference>
<dbReference type="PANTHER" id="PTHR48108:SF33">
    <property type="entry name" value="METHYLATED PROTEIN MJ0556"/>
    <property type="match status" value="1"/>
</dbReference>
<dbReference type="HOGENOM" id="CLU_076812_2_0_2"/>
<feature type="domain" description="CBS" evidence="4">
    <location>
        <begin position="130"/>
        <end position="185"/>
    </location>
</feature>
<dbReference type="AlphaFoldDB" id="A0B5X2"/>
<dbReference type="SUPFAM" id="SSF54631">
    <property type="entry name" value="CBS-domain pair"/>
    <property type="match status" value="2"/>
</dbReference>
<dbReference type="RefSeq" id="WP_011695495.1">
    <property type="nucleotide sequence ID" value="NC_008553.1"/>
</dbReference>
<dbReference type="InterPro" id="IPR046342">
    <property type="entry name" value="CBS_dom_sf"/>
</dbReference>
<evidence type="ECO:0000313" key="6">
    <source>
        <dbReference type="Proteomes" id="UP000000674"/>
    </source>
</evidence>
<proteinExistence type="predicted"/>
<evidence type="ECO:0000256" key="3">
    <source>
        <dbReference type="PROSITE-ProRule" id="PRU00703"/>
    </source>
</evidence>
<dbReference type="STRING" id="349307.Mthe_0301"/>
<dbReference type="PANTHER" id="PTHR48108">
    <property type="entry name" value="CBS DOMAIN-CONTAINING PROTEIN CBSX2, CHLOROPLASTIC"/>
    <property type="match status" value="1"/>
</dbReference>
<dbReference type="InterPro" id="IPR000644">
    <property type="entry name" value="CBS_dom"/>
</dbReference>
<feature type="domain" description="CBS" evidence="4">
    <location>
        <begin position="6"/>
        <end position="61"/>
    </location>
</feature>
<feature type="domain" description="CBS" evidence="4">
    <location>
        <begin position="204"/>
        <end position="260"/>
    </location>
</feature>
<dbReference type="GeneID" id="4462813"/>
<dbReference type="OrthoDB" id="8919at2157"/>
<dbReference type="KEGG" id="mtp:Mthe_0301"/>
<dbReference type="InterPro" id="IPR051462">
    <property type="entry name" value="CBS_domain-containing"/>
</dbReference>
<dbReference type="Pfam" id="PF00571">
    <property type="entry name" value="CBS"/>
    <property type="match status" value="4"/>
</dbReference>
<organism evidence="5 6">
    <name type="scientific">Methanothrix thermoacetophila (strain DSM 6194 / JCM 14653 / NBRC 101360 / PT)</name>
    <name type="common">Methanosaeta thermophila</name>
    <dbReference type="NCBI Taxonomy" id="349307"/>
    <lineage>
        <taxon>Archaea</taxon>
        <taxon>Methanobacteriati</taxon>
        <taxon>Methanobacteriota</taxon>
        <taxon>Stenosarchaea group</taxon>
        <taxon>Methanomicrobia</taxon>
        <taxon>Methanotrichales</taxon>
        <taxon>Methanotrichaceae</taxon>
        <taxon>Methanothrix</taxon>
    </lineage>
</organism>
<protein>
    <submittedName>
        <fullName evidence="5">CBS domain containing membrane protein</fullName>
    </submittedName>
</protein>
<sequence>MQVKDIMTPPITIDKSERLGHALDLMEKHGTRRLLVTNNGKLGGIITMRQIARVLGTRRRLGMPASSLHVAAATLDAVIPVHPEMGVEEAILLLQKTSVLVVTQNDEILGWVRPREILANVKLTGVSKDAMRSALTVSPRDRLIHARRMMMDRDIGRLPVLDGGKLVGILTERDIARALRAFRDLVSWRQQETRIKNLLVSDVMTHDVKYVYVDTPLEEVRRIILEENRGGLPVLNSDGTLAGMITRRCLIDYLVRTKALAA</sequence>
<keyword evidence="6" id="KW-1185">Reference proteome</keyword>
<keyword evidence="2" id="KW-0486">Methionine biosynthesis</keyword>
<accession>A0B5X2</accession>
<gene>
    <name evidence="5" type="ordered locus">Mthe_0301</name>
</gene>
<evidence type="ECO:0000256" key="1">
    <source>
        <dbReference type="ARBA" id="ARBA00022737"/>
    </source>
</evidence>
<evidence type="ECO:0000259" key="4">
    <source>
        <dbReference type="PROSITE" id="PS51371"/>
    </source>
</evidence>
<dbReference type="EMBL" id="CP000477">
    <property type="protein sequence ID" value="ABK14096.1"/>
    <property type="molecule type" value="Genomic_DNA"/>
</dbReference>
<dbReference type="Gene3D" id="3.10.580.10">
    <property type="entry name" value="CBS-domain"/>
    <property type="match status" value="2"/>
</dbReference>
<dbReference type="Proteomes" id="UP000000674">
    <property type="component" value="Chromosome"/>
</dbReference>
<name>A0B5X2_METTP</name>
<keyword evidence="3" id="KW-0129">CBS domain</keyword>
<keyword evidence="1" id="KW-0677">Repeat</keyword>
<evidence type="ECO:0000256" key="2">
    <source>
        <dbReference type="ARBA" id="ARBA00023167"/>
    </source>
</evidence>
<reference evidence="5 6" key="1">
    <citation type="submission" date="2006-10" db="EMBL/GenBank/DDBJ databases">
        <title>Complete sequence of Methanosaeta thermophila PT.</title>
        <authorList>
            <consortium name="US DOE Joint Genome Institute"/>
            <person name="Copeland A."/>
            <person name="Lucas S."/>
            <person name="Lapidus A."/>
            <person name="Barry K."/>
            <person name="Detter J.C."/>
            <person name="Glavina del Rio T."/>
            <person name="Hammon N."/>
            <person name="Israni S."/>
            <person name="Pitluck S."/>
            <person name="Chain P."/>
            <person name="Malfatti S."/>
            <person name="Shin M."/>
            <person name="Vergez L."/>
            <person name="Schmutz J."/>
            <person name="Larimer F."/>
            <person name="Land M."/>
            <person name="Hauser L."/>
            <person name="Kyrpides N."/>
            <person name="Kim E."/>
            <person name="Smith K.S."/>
            <person name="Ingram-Smith C."/>
            <person name="Richardson P."/>
        </authorList>
    </citation>
    <scope>NUCLEOTIDE SEQUENCE [LARGE SCALE GENOMIC DNA]</scope>
    <source>
        <strain evidence="6">DSM 6194 / JCM 14653 / NBRC 101360 / PT</strain>
    </source>
</reference>
<dbReference type="SMART" id="SM00116">
    <property type="entry name" value="CBS"/>
    <property type="match status" value="4"/>
</dbReference>
<evidence type="ECO:0000313" key="5">
    <source>
        <dbReference type="EMBL" id="ABK14096.1"/>
    </source>
</evidence>
<dbReference type="PROSITE" id="PS51371">
    <property type="entry name" value="CBS"/>
    <property type="match status" value="3"/>
</dbReference>
<keyword evidence="2" id="KW-0028">Amino-acid biosynthesis</keyword>